<dbReference type="GO" id="GO:0003729">
    <property type="term" value="F:mRNA binding"/>
    <property type="evidence" value="ECO:0007669"/>
    <property type="project" value="TreeGrafter"/>
</dbReference>
<dbReference type="PANTHER" id="PTHR12412">
    <property type="entry name" value="CAP BINDING PROTEIN"/>
    <property type="match status" value="1"/>
</dbReference>
<proteinExistence type="predicted"/>
<dbReference type="GO" id="GO:0000339">
    <property type="term" value="F:RNA cap binding"/>
    <property type="evidence" value="ECO:0007669"/>
    <property type="project" value="InterPro"/>
</dbReference>
<feature type="domain" description="MIF4G-like type 2" evidence="2">
    <location>
        <begin position="126"/>
        <end position="197"/>
    </location>
</feature>
<evidence type="ECO:0000259" key="1">
    <source>
        <dbReference type="Pfam" id="PF09088"/>
    </source>
</evidence>
<gene>
    <name evidence="3" type="ORF">GPUH_LOCUS14385</name>
</gene>
<dbReference type="GO" id="GO:0005634">
    <property type="term" value="C:nucleus"/>
    <property type="evidence" value="ECO:0007669"/>
    <property type="project" value="TreeGrafter"/>
</dbReference>
<accession>A0A183E094</accession>
<dbReference type="GO" id="GO:0006406">
    <property type="term" value="P:mRNA export from nucleus"/>
    <property type="evidence" value="ECO:0007669"/>
    <property type="project" value="InterPro"/>
</dbReference>
<dbReference type="SUPFAM" id="SSF48371">
    <property type="entry name" value="ARM repeat"/>
    <property type="match status" value="2"/>
</dbReference>
<evidence type="ECO:0000259" key="2">
    <source>
        <dbReference type="Pfam" id="PF09090"/>
    </source>
</evidence>
<evidence type="ECO:0000313" key="4">
    <source>
        <dbReference type="Proteomes" id="UP000271098"/>
    </source>
</evidence>
<feature type="domain" description="MIF4G-like type 1" evidence="1">
    <location>
        <begin position="2"/>
        <end position="109"/>
    </location>
</feature>
<dbReference type="InterPro" id="IPR015174">
    <property type="entry name" value="MIF4G-like_typ-2"/>
</dbReference>
<organism evidence="5">
    <name type="scientific">Gongylonema pulchrum</name>
    <dbReference type="NCBI Taxonomy" id="637853"/>
    <lineage>
        <taxon>Eukaryota</taxon>
        <taxon>Metazoa</taxon>
        <taxon>Ecdysozoa</taxon>
        <taxon>Nematoda</taxon>
        <taxon>Chromadorea</taxon>
        <taxon>Rhabditida</taxon>
        <taxon>Spirurina</taxon>
        <taxon>Spiruromorpha</taxon>
        <taxon>Spiruroidea</taxon>
        <taxon>Gongylonematidae</taxon>
        <taxon>Gongylonema</taxon>
    </lineage>
</organism>
<dbReference type="InterPro" id="IPR027159">
    <property type="entry name" value="CBP80"/>
</dbReference>
<dbReference type="PANTHER" id="PTHR12412:SF2">
    <property type="entry name" value="NUCLEAR CAP-BINDING PROTEIN SUBUNIT 1"/>
    <property type="match status" value="1"/>
</dbReference>
<dbReference type="OrthoDB" id="10252707at2759"/>
<reference evidence="5" key="1">
    <citation type="submission" date="2016-06" db="UniProtKB">
        <authorList>
            <consortium name="WormBaseParasite"/>
        </authorList>
    </citation>
    <scope>IDENTIFICATION</scope>
</reference>
<sequence>MILEVIFSQLMRLPDPASLPLFYGSIILELCKTKNMPQRIATMHMTCVDRFVDWFSYHMSNFEYRWSWADWDDCLVLNQHAPKRYFVKEVIEKCMRFSYREKISECLPDSFEEIAPEYPLISYSVDEEERSVKELVAQIENAFRNKATPEELTEILQEFSRQEGSGALTALSTFFAVLLNSAKKTFSHNFAAMTKYHV</sequence>
<dbReference type="InterPro" id="IPR016024">
    <property type="entry name" value="ARM-type_fold"/>
</dbReference>
<dbReference type="GO" id="GO:0000184">
    <property type="term" value="P:nuclear-transcribed mRNA catabolic process, nonsense-mediated decay"/>
    <property type="evidence" value="ECO:0007669"/>
    <property type="project" value="TreeGrafter"/>
</dbReference>
<dbReference type="WBParaSite" id="GPUH_0001440401-mRNA-1">
    <property type="protein sequence ID" value="GPUH_0001440401-mRNA-1"/>
    <property type="gene ID" value="GPUH_0001440401"/>
</dbReference>
<dbReference type="Pfam" id="PF09090">
    <property type="entry name" value="MIF4G_like_2"/>
    <property type="match status" value="1"/>
</dbReference>
<dbReference type="Pfam" id="PF09088">
    <property type="entry name" value="MIF4G_like"/>
    <property type="match status" value="1"/>
</dbReference>
<dbReference type="Gene3D" id="1.25.40.180">
    <property type="match status" value="2"/>
</dbReference>
<dbReference type="Proteomes" id="UP000271098">
    <property type="component" value="Unassembled WGS sequence"/>
</dbReference>
<name>A0A183E094_9BILA</name>
<keyword evidence="4" id="KW-1185">Reference proteome</keyword>
<dbReference type="GO" id="GO:0005846">
    <property type="term" value="C:nuclear cap binding complex"/>
    <property type="evidence" value="ECO:0007669"/>
    <property type="project" value="InterPro"/>
</dbReference>
<dbReference type="AlphaFoldDB" id="A0A183E094"/>
<evidence type="ECO:0000313" key="5">
    <source>
        <dbReference type="WBParaSite" id="GPUH_0001440401-mRNA-1"/>
    </source>
</evidence>
<dbReference type="InterPro" id="IPR015172">
    <property type="entry name" value="MIF4G-like_typ-1"/>
</dbReference>
<evidence type="ECO:0000313" key="3">
    <source>
        <dbReference type="EMBL" id="VDN24076.1"/>
    </source>
</evidence>
<dbReference type="EMBL" id="UYRT01081203">
    <property type="protein sequence ID" value="VDN24076.1"/>
    <property type="molecule type" value="Genomic_DNA"/>
</dbReference>
<reference evidence="3 4" key="2">
    <citation type="submission" date="2018-11" db="EMBL/GenBank/DDBJ databases">
        <authorList>
            <consortium name="Pathogen Informatics"/>
        </authorList>
    </citation>
    <scope>NUCLEOTIDE SEQUENCE [LARGE SCALE GENOMIC DNA]</scope>
</reference>
<protein>
    <submittedName>
        <fullName evidence="5">Nuclear cap-binding protein subunit 1</fullName>
    </submittedName>
</protein>